<reference evidence="1" key="1">
    <citation type="journal article" date="2014" name="PLoS Pathog.">
        <title>Expression profiling during Arabidopsis/downy mildew interaction reveals a highly-expressed effector that attenuates responses to salicylic acid.</title>
        <authorList>
            <person name="Asai S."/>
            <person name="Rallapalli G."/>
            <person name="Piquerez S.J.M."/>
            <person name="Caillaud M.C."/>
            <person name="Furzer O.J."/>
            <person name="Ishaque N."/>
            <person name="Wirthmueller L."/>
            <person name="Fabro G."/>
            <person name="Shirasu K."/>
            <person name="Jones J.D.G."/>
        </authorList>
    </citation>
    <scope>NUCLEOTIDE SEQUENCE</scope>
    <source>
        <strain evidence="1">Emoy2</strain>
    </source>
</reference>
<gene>
    <name evidence="1" type="primary">HaRxLL157</name>
</gene>
<dbReference type="EMBL" id="AB922480">
    <property type="protein sequence ID" value="BAP69056.1"/>
    <property type="molecule type" value="mRNA"/>
</dbReference>
<organism evidence="1">
    <name type="scientific">Hyaloperonospora arabidopsidis (strain Emoy2)</name>
    <name type="common">Downy mildew agent</name>
    <name type="synonym">Peronospora arabidopsidis</name>
    <dbReference type="NCBI Taxonomy" id="559515"/>
    <lineage>
        <taxon>Eukaryota</taxon>
        <taxon>Sar</taxon>
        <taxon>Stramenopiles</taxon>
        <taxon>Oomycota</taxon>
        <taxon>Peronosporomycetes</taxon>
        <taxon>Peronosporales</taxon>
        <taxon>Peronosporaceae</taxon>
        <taxon>Hyaloperonospora</taxon>
    </lineage>
</organism>
<protein>
    <submittedName>
        <fullName evidence="1">RxLR effector candidate protein</fullName>
    </submittedName>
</protein>
<dbReference type="AlphaFoldDB" id="A0A090B8U7"/>
<accession>A0A090B8U7</accession>
<sequence length="126" mass="14177">MVERSITCTCSAAISATIFLPRASSSSYNRVLRIEWPATQKVATTLAWSEEPTTNGFRRGKSMATDLFWSLLFSSAKKTLVAAGPDFIRTIRLKTVHWIKVDLDNYQSELNDIENRSCLTRTGSRN</sequence>
<proteinExistence type="evidence at transcript level"/>
<evidence type="ECO:0000313" key="1">
    <source>
        <dbReference type="EMBL" id="BAP69056.1"/>
    </source>
</evidence>
<name>A0A090B8U7_HYAAE</name>
<feature type="non-terminal residue" evidence="1">
    <location>
        <position position="126"/>
    </location>
</feature>